<name>A0A0F9MGB1_9ZZZZ</name>
<organism evidence="1">
    <name type="scientific">marine sediment metagenome</name>
    <dbReference type="NCBI Taxonomy" id="412755"/>
    <lineage>
        <taxon>unclassified sequences</taxon>
        <taxon>metagenomes</taxon>
        <taxon>ecological metagenomes</taxon>
    </lineage>
</organism>
<dbReference type="EMBL" id="LAZR01008938">
    <property type="protein sequence ID" value="KKM75655.1"/>
    <property type="molecule type" value="Genomic_DNA"/>
</dbReference>
<dbReference type="AlphaFoldDB" id="A0A0F9MGB1"/>
<protein>
    <submittedName>
        <fullName evidence="1">Uncharacterized protein</fullName>
    </submittedName>
</protein>
<comment type="caution">
    <text evidence="1">The sequence shown here is derived from an EMBL/GenBank/DDBJ whole genome shotgun (WGS) entry which is preliminary data.</text>
</comment>
<sequence length="33" mass="3821">MFFKRENGDLINLSHFSMIPAHIEGSSMVWVLL</sequence>
<gene>
    <name evidence="1" type="ORF">LCGC14_1388150</name>
</gene>
<evidence type="ECO:0000313" key="1">
    <source>
        <dbReference type="EMBL" id="KKM75655.1"/>
    </source>
</evidence>
<reference evidence="1" key="1">
    <citation type="journal article" date="2015" name="Nature">
        <title>Complex archaea that bridge the gap between prokaryotes and eukaryotes.</title>
        <authorList>
            <person name="Spang A."/>
            <person name="Saw J.H."/>
            <person name="Jorgensen S.L."/>
            <person name="Zaremba-Niedzwiedzka K."/>
            <person name="Martijn J."/>
            <person name="Lind A.E."/>
            <person name="van Eijk R."/>
            <person name="Schleper C."/>
            <person name="Guy L."/>
            <person name="Ettema T.J."/>
        </authorList>
    </citation>
    <scope>NUCLEOTIDE SEQUENCE</scope>
</reference>
<accession>A0A0F9MGB1</accession>
<proteinExistence type="predicted"/>
<feature type="non-terminal residue" evidence="1">
    <location>
        <position position="33"/>
    </location>
</feature>